<dbReference type="Gene3D" id="1.20.1610.10">
    <property type="entry name" value="alpha-1,2-mannosidases domains"/>
    <property type="match status" value="1"/>
</dbReference>
<feature type="domain" description="Glycosyl hydrolase family 92" evidence="5">
    <location>
        <begin position="267"/>
        <end position="730"/>
    </location>
</feature>
<dbReference type="Proteomes" id="UP000279089">
    <property type="component" value="Unassembled WGS sequence"/>
</dbReference>
<keyword evidence="8" id="KW-1185">Reference proteome</keyword>
<dbReference type="Gene3D" id="2.70.98.10">
    <property type="match status" value="1"/>
</dbReference>
<gene>
    <name evidence="7" type="ORF">EG028_23620</name>
</gene>
<dbReference type="InterPro" id="IPR014718">
    <property type="entry name" value="GH-type_carb-bd"/>
</dbReference>
<evidence type="ECO:0000259" key="5">
    <source>
        <dbReference type="Pfam" id="PF07971"/>
    </source>
</evidence>
<evidence type="ECO:0000256" key="3">
    <source>
        <dbReference type="ARBA" id="ARBA00022837"/>
    </source>
</evidence>
<dbReference type="InterPro" id="IPR005887">
    <property type="entry name" value="GH92_a_mannosidase_put"/>
</dbReference>
<keyword evidence="4" id="KW-0732">Signal</keyword>
<dbReference type="GO" id="GO:0005829">
    <property type="term" value="C:cytosol"/>
    <property type="evidence" value="ECO:0007669"/>
    <property type="project" value="TreeGrafter"/>
</dbReference>
<dbReference type="InterPro" id="IPR041371">
    <property type="entry name" value="GH92_N"/>
</dbReference>
<evidence type="ECO:0000256" key="2">
    <source>
        <dbReference type="ARBA" id="ARBA00011245"/>
    </source>
</evidence>
<dbReference type="InterPro" id="IPR008928">
    <property type="entry name" value="6-hairpin_glycosidase_sf"/>
</dbReference>
<evidence type="ECO:0000313" key="8">
    <source>
        <dbReference type="Proteomes" id="UP000279089"/>
    </source>
</evidence>
<reference evidence="8" key="1">
    <citation type="submission" date="2018-11" db="EMBL/GenBank/DDBJ databases">
        <title>Chitinophaga lutea sp.nov., isolate from arsenic contaminated soil.</title>
        <authorList>
            <person name="Zong Y."/>
        </authorList>
    </citation>
    <scope>NUCLEOTIDE SEQUENCE [LARGE SCALE GENOMIC DNA]</scope>
    <source>
        <strain evidence="8">YLT18</strain>
    </source>
</reference>
<dbReference type="FunFam" id="1.20.1050.60:FF:000001">
    <property type="entry name" value="Putative alpha-1,2-mannosidase"/>
    <property type="match status" value="1"/>
</dbReference>
<dbReference type="GO" id="GO:0005975">
    <property type="term" value="P:carbohydrate metabolic process"/>
    <property type="evidence" value="ECO:0007669"/>
    <property type="project" value="InterPro"/>
</dbReference>
<comment type="caution">
    <text evidence="7">The sequence shown here is derived from an EMBL/GenBank/DDBJ whole genome shotgun (WGS) entry which is preliminary data.</text>
</comment>
<protein>
    <submittedName>
        <fullName evidence="7">Glycoside hydrolase family 92 protein</fullName>
    </submittedName>
</protein>
<name>A0A3N4MF36_9BACT</name>
<dbReference type="NCBIfam" id="TIGR01180">
    <property type="entry name" value="aman2_put"/>
    <property type="match status" value="1"/>
</dbReference>
<dbReference type="SUPFAM" id="SSF48208">
    <property type="entry name" value="Six-hairpin glycosidases"/>
    <property type="match status" value="1"/>
</dbReference>
<dbReference type="InterPro" id="IPR050883">
    <property type="entry name" value="PNGase"/>
</dbReference>
<dbReference type="FunFam" id="3.30.2080.10:FF:000001">
    <property type="entry name" value="Alpha-1,2-mannosidase subfamily"/>
    <property type="match status" value="1"/>
</dbReference>
<sequence>MCMFLKTAIKSLLLLAVINPACAQKLTGYVDPYIGSGGHGHVFVGANVPFGAVQAGPMNYYKGWDWLSGYNYTDSTLIGFTHLHLSGTGIGDLGDVLIMPFTGSIRTGKSKQETYRQGYGSKYVHEHEKVKPGYYAVKLEDHGIDAELTATERVGYQRYRFPQGKDAHVIIDLKEGMQDKSYETYIEQTDAVTLKGYRYSRGWAKDQRVYFAVRLSRPMDKFAVYEEDSLLTGNKAQGVSIKGLISFNTPPEILELKVGLSPVSADNALANIEAEIPGWNFDEIARQADDKWEKELSVISIRTKDEAQKRIFYTALYHTMINPSLFNDHDKSYRGADKKVVEKAGFDHYSVFSLWDTYRAVHPLYTLTQPQRVNEMVNSMLAIYDQQGKLPIWHLVGWETGTMVGISSVQVIAEAYLKGYRGFDADRAWNAIKATLMSDTLGLGYVRDLKPIPSDVKIFRPVARALEYAIGDGSVALMAQAMGKKEEAEYFSKRAKNYKLYYDPATMFIRGKMADGSWNPVFDPVKSYRPWASDYAEGNSWQYLWLAPQDVHGLKDMLGGEKMFLNKLDTFFTLEPPPDPQALIDLTGGIGQYAHGNEPSHHIAYLYAYGGQQWKTAERVRQIMTEFYHDKPDGIIGNEDCGQMSAWYIFSSLGFYPVFPAGGAYVIGSPLFDEAVIHLPEGRDFKVTVSNNSAENKYVQEVYMRGKKYEKSYILHSDIMKGGEMKIVMGGKPNHAFGAKAANRP</sequence>
<proteinExistence type="predicted"/>
<feature type="chain" id="PRO_5018206212" evidence="4">
    <location>
        <begin position="24"/>
        <end position="745"/>
    </location>
</feature>
<dbReference type="Pfam" id="PF07971">
    <property type="entry name" value="Glyco_hydro_92"/>
    <property type="match status" value="1"/>
</dbReference>
<dbReference type="Pfam" id="PF17678">
    <property type="entry name" value="Glyco_hydro_92N"/>
    <property type="match status" value="1"/>
</dbReference>
<dbReference type="PANTHER" id="PTHR12143">
    <property type="entry name" value="PEPTIDE N-GLYCANASE PNGASE -RELATED"/>
    <property type="match status" value="1"/>
</dbReference>
<evidence type="ECO:0000256" key="1">
    <source>
        <dbReference type="ARBA" id="ARBA00001913"/>
    </source>
</evidence>
<dbReference type="GO" id="GO:0000224">
    <property type="term" value="F:peptide-N4-(N-acetyl-beta-glucosaminyl)asparagine amidase activity"/>
    <property type="evidence" value="ECO:0007669"/>
    <property type="project" value="TreeGrafter"/>
</dbReference>
<dbReference type="AlphaFoldDB" id="A0A3N4MF36"/>
<evidence type="ECO:0000259" key="6">
    <source>
        <dbReference type="Pfam" id="PF17678"/>
    </source>
</evidence>
<dbReference type="EMBL" id="RMBX01000014">
    <property type="protein sequence ID" value="RPD38700.1"/>
    <property type="molecule type" value="Genomic_DNA"/>
</dbReference>
<accession>A0A3N4MF36</accession>
<dbReference type="OrthoDB" id="9804511at2"/>
<dbReference type="Gene3D" id="1.20.1050.60">
    <property type="entry name" value="alpha-1,2-mannosidase"/>
    <property type="match status" value="1"/>
</dbReference>
<dbReference type="PANTHER" id="PTHR12143:SF39">
    <property type="entry name" value="SECRETED PROTEIN"/>
    <property type="match status" value="1"/>
</dbReference>
<comment type="cofactor">
    <cofactor evidence="1">
        <name>Ca(2+)</name>
        <dbReference type="ChEBI" id="CHEBI:29108"/>
    </cofactor>
</comment>
<evidence type="ECO:0000313" key="7">
    <source>
        <dbReference type="EMBL" id="RPD38700.1"/>
    </source>
</evidence>
<dbReference type="GO" id="GO:0006516">
    <property type="term" value="P:glycoprotein catabolic process"/>
    <property type="evidence" value="ECO:0007669"/>
    <property type="project" value="TreeGrafter"/>
</dbReference>
<feature type="signal peptide" evidence="4">
    <location>
        <begin position="1"/>
        <end position="23"/>
    </location>
</feature>
<feature type="domain" description="Glycosyl hydrolase family 92 N-terminal" evidence="6">
    <location>
        <begin position="29"/>
        <end position="261"/>
    </location>
</feature>
<dbReference type="GO" id="GO:0030246">
    <property type="term" value="F:carbohydrate binding"/>
    <property type="evidence" value="ECO:0007669"/>
    <property type="project" value="InterPro"/>
</dbReference>
<dbReference type="InterPro" id="IPR012939">
    <property type="entry name" value="Glyco_hydro_92"/>
</dbReference>
<dbReference type="Gene3D" id="3.30.2080.10">
    <property type="entry name" value="GH92 mannosidase domain"/>
    <property type="match status" value="1"/>
</dbReference>
<organism evidence="7 8">
    <name type="scientific">Chitinophaga barathri</name>
    <dbReference type="NCBI Taxonomy" id="1647451"/>
    <lineage>
        <taxon>Bacteria</taxon>
        <taxon>Pseudomonadati</taxon>
        <taxon>Bacteroidota</taxon>
        <taxon>Chitinophagia</taxon>
        <taxon>Chitinophagales</taxon>
        <taxon>Chitinophagaceae</taxon>
        <taxon>Chitinophaga</taxon>
    </lineage>
</organism>
<keyword evidence="7" id="KW-0378">Hydrolase</keyword>
<comment type="subunit">
    <text evidence="2">Monomer.</text>
</comment>
<evidence type="ECO:0000256" key="4">
    <source>
        <dbReference type="SAM" id="SignalP"/>
    </source>
</evidence>
<keyword evidence="3" id="KW-0106">Calcium</keyword>